<dbReference type="Proteomes" id="UP000044602">
    <property type="component" value="Unassembled WGS sequence"/>
</dbReference>
<reference evidence="1 2" key="1">
    <citation type="submission" date="2015-05" db="EMBL/GenBank/DDBJ databases">
        <authorList>
            <person name="Wang D.B."/>
            <person name="Wang M."/>
        </authorList>
    </citation>
    <scope>NUCLEOTIDE SEQUENCE [LARGE SCALE GENOMIC DNA]</scope>
    <source>
        <strain evidence="1">VL1</strain>
    </source>
</reference>
<evidence type="ECO:0000313" key="2">
    <source>
        <dbReference type="Proteomes" id="UP000044602"/>
    </source>
</evidence>
<gene>
    <name evidence="1" type="ORF">BN1708_020284</name>
</gene>
<sequence length="51" mass="6200">HEQGPPARVLPGRHRLCRRQLRPHAPRRRDHPNHHRSLLCPWLGRHVHHQH</sequence>
<organism evidence="1 2">
    <name type="scientific">Verticillium longisporum</name>
    <name type="common">Verticillium dahliae var. longisporum</name>
    <dbReference type="NCBI Taxonomy" id="100787"/>
    <lineage>
        <taxon>Eukaryota</taxon>
        <taxon>Fungi</taxon>
        <taxon>Dikarya</taxon>
        <taxon>Ascomycota</taxon>
        <taxon>Pezizomycotina</taxon>
        <taxon>Sordariomycetes</taxon>
        <taxon>Hypocreomycetidae</taxon>
        <taxon>Glomerellales</taxon>
        <taxon>Plectosphaerellaceae</taxon>
        <taxon>Verticillium</taxon>
    </lineage>
</organism>
<proteinExistence type="predicted"/>
<keyword evidence="2" id="KW-1185">Reference proteome</keyword>
<protein>
    <submittedName>
        <fullName evidence="1">Uncharacterized protein</fullName>
    </submittedName>
</protein>
<feature type="non-terminal residue" evidence="1">
    <location>
        <position position="1"/>
    </location>
</feature>
<evidence type="ECO:0000313" key="1">
    <source>
        <dbReference type="EMBL" id="CRK37319.1"/>
    </source>
</evidence>
<name>A0A0G4MT00_VERLO</name>
<accession>A0A0G4MT00</accession>
<dbReference type="EMBL" id="CVQH01024748">
    <property type="protein sequence ID" value="CRK37319.1"/>
    <property type="molecule type" value="Genomic_DNA"/>
</dbReference>
<dbReference type="AlphaFoldDB" id="A0A0G4MT00"/>